<evidence type="ECO:0000256" key="1">
    <source>
        <dbReference type="SAM" id="MobiDB-lite"/>
    </source>
</evidence>
<name>A0AAW0R012_9PEZI</name>
<gene>
    <name evidence="2" type="ORF">PG999_004697</name>
</gene>
<organism evidence="2 3">
    <name type="scientific">Apiospora kogelbergensis</name>
    <dbReference type="NCBI Taxonomy" id="1337665"/>
    <lineage>
        <taxon>Eukaryota</taxon>
        <taxon>Fungi</taxon>
        <taxon>Dikarya</taxon>
        <taxon>Ascomycota</taxon>
        <taxon>Pezizomycotina</taxon>
        <taxon>Sordariomycetes</taxon>
        <taxon>Xylariomycetidae</taxon>
        <taxon>Amphisphaeriales</taxon>
        <taxon>Apiosporaceae</taxon>
        <taxon>Apiospora</taxon>
    </lineage>
</organism>
<evidence type="ECO:0000313" key="3">
    <source>
        <dbReference type="Proteomes" id="UP001392437"/>
    </source>
</evidence>
<accession>A0AAW0R012</accession>
<reference evidence="2 3" key="1">
    <citation type="submission" date="2023-01" db="EMBL/GenBank/DDBJ databases">
        <title>Analysis of 21 Apiospora genomes using comparative genomics revels a genus with tremendous synthesis potential of carbohydrate active enzymes and secondary metabolites.</title>
        <authorList>
            <person name="Sorensen T."/>
        </authorList>
    </citation>
    <scope>NUCLEOTIDE SEQUENCE [LARGE SCALE GENOMIC DNA]</scope>
    <source>
        <strain evidence="2 3">CBS 117206</strain>
    </source>
</reference>
<proteinExistence type="predicted"/>
<evidence type="ECO:0000313" key="2">
    <source>
        <dbReference type="EMBL" id="KAK8120577.1"/>
    </source>
</evidence>
<dbReference type="AlphaFoldDB" id="A0AAW0R012"/>
<feature type="region of interest" description="Disordered" evidence="1">
    <location>
        <begin position="128"/>
        <end position="163"/>
    </location>
</feature>
<protein>
    <submittedName>
        <fullName evidence="2">Uncharacterized protein</fullName>
    </submittedName>
</protein>
<keyword evidence="3" id="KW-1185">Reference proteome</keyword>
<comment type="caution">
    <text evidence="2">The sequence shown here is derived from an EMBL/GenBank/DDBJ whole genome shotgun (WGS) entry which is preliminary data.</text>
</comment>
<sequence>MSTNLTLGSTDGYSCTIGRIREATVPAGISVGEIAYWPSRNPQGNATRPQDTYEWKALAPCCESAQNVTKVDDDCVLWCELPRDKFPPNPSHDPPKEGKYMDRFTDCLKKNLPKGFDDYATFVRYPNNVNKTNGDRPAASTSTHLPSPTAGAPNGSPSDKSAAVSVLRTPNVLSLGLVTVMAGVYTMLS</sequence>
<dbReference type="EMBL" id="JAQQWP010000004">
    <property type="protein sequence ID" value="KAK8120577.1"/>
    <property type="molecule type" value="Genomic_DNA"/>
</dbReference>
<dbReference type="Proteomes" id="UP001392437">
    <property type="component" value="Unassembled WGS sequence"/>
</dbReference>